<evidence type="ECO:0000313" key="6">
    <source>
        <dbReference type="Proteomes" id="UP000678393"/>
    </source>
</evidence>
<evidence type="ECO:0000256" key="1">
    <source>
        <dbReference type="ARBA" id="ARBA00004604"/>
    </source>
</evidence>
<gene>
    <name evidence="5" type="ORF">CUNI_LOCUS7075</name>
</gene>
<dbReference type="InterPro" id="IPR012340">
    <property type="entry name" value="NA-bd_OB-fold"/>
</dbReference>
<comment type="caution">
    <text evidence="5">The sequence shown here is derived from an EMBL/GenBank/DDBJ whole genome shotgun (WGS) entry which is preliminary data.</text>
</comment>
<protein>
    <recommendedName>
        <fullName evidence="4">Exosome complex component CSL4 C-terminal domain-containing protein</fullName>
    </recommendedName>
</protein>
<sequence length="188" mass="20926">QRLCKDDGTVFCGSGTYIRDGFIHACRAGWLKYSSDGDTSIHIGTEEDHDTIPSIGDLVIARVTNVNPRFCKCEITCVGTSPLTDVFRGMVRKEDVRATEKDRVEMYKCFRPGDIIVARVLSLGDSLSYLLTTAENELGVVMATSEAGVNMVPLSWSKMQCPKTLSEEFRKVAKIQPQYISFVHSIYT</sequence>
<dbReference type="PANTHER" id="PTHR12686">
    <property type="entry name" value="3'-5' EXORIBONUCLEASE CSL4-RELATED"/>
    <property type="match status" value="1"/>
</dbReference>
<accession>A0A8S3YWE3</accession>
<dbReference type="FunFam" id="2.40.50.140:FF:000198">
    <property type="entry name" value="Exosome complex component CSL4"/>
    <property type="match status" value="1"/>
</dbReference>
<dbReference type="GO" id="GO:0003723">
    <property type="term" value="F:RNA binding"/>
    <property type="evidence" value="ECO:0007669"/>
    <property type="project" value="InterPro"/>
</dbReference>
<dbReference type="Gene3D" id="2.40.50.140">
    <property type="entry name" value="Nucleic acid-binding proteins"/>
    <property type="match status" value="1"/>
</dbReference>
<evidence type="ECO:0000259" key="4">
    <source>
        <dbReference type="Pfam" id="PF10447"/>
    </source>
</evidence>
<comment type="subcellular location">
    <subcellularLocation>
        <location evidence="1">Nucleus</location>
        <location evidence="1">Nucleolus</location>
    </subcellularLocation>
</comment>
<evidence type="ECO:0000256" key="3">
    <source>
        <dbReference type="ARBA" id="ARBA00022835"/>
    </source>
</evidence>
<dbReference type="EMBL" id="CAJHNH020001104">
    <property type="protein sequence ID" value="CAG5121517.1"/>
    <property type="molecule type" value="Genomic_DNA"/>
</dbReference>
<keyword evidence="6" id="KW-1185">Reference proteome</keyword>
<dbReference type="GO" id="GO:0006396">
    <property type="term" value="P:RNA processing"/>
    <property type="evidence" value="ECO:0007669"/>
    <property type="project" value="InterPro"/>
</dbReference>
<evidence type="ECO:0000256" key="2">
    <source>
        <dbReference type="ARBA" id="ARBA00022490"/>
    </source>
</evidence>
<dbReference type="InterPro" id="IPR039771">
    <property type="entry name" value="Csl4"/>
</dbReference>
<dbReference type="Gene3D" id="2.40.50.100">
    <property type="match status" value="1"/>
</dbReference>
<dbReference type="GO" id="GO:0005737">
    <property type="term" value="C:cytoplasm"/>
    <property type="evidence" value="ECO:0007669"/>
    <property type="project" value="TreeGrafter"/>
</dbReference>
<dbReference type="PANTHER" id="PTHR12686:SF8">
    <property type="entry name" value="EXOSOME COMPLEX COMPONENT CSL4"/>
    <property type="match status" value="1"/>
</dbReference>
<keyword evidence="2" id="KW-0963">Cytoplasm</keyword>
<dbReference type="Pfam" id="PF10447">
    <property type="entry name" value="EXOSC1"/>
    <property type="match status" value="1"/>
</dbReference>
<evidence type="ECO:0000313" key="5">
    <source>
        <dbReference type="EMBL" id="CAG5121517.1"/>
    </source>
</evidence>
<dbReference type="GO" id="GO:0000176">
    <property type="term" value="C:nuclear exosome (RNase complex)"/>
    <property type="evidence" value="ECO:0007669"/>
    <property type="project" value="TreeGrafter"/>
</dbReference>
<dbReference type="SUPFAM" id="SSF50249">
    <property type="entry name" value="Nucleic acid-binding proteins"/>
    <property type="match status" value="1"/>
</dbReference>
<feature type="non-terminal residue" evidence="5">
    <location>
        <position position="1"/>
    </location>
</feature>
<organism evidence="5 6">
    <name type="scientific">Candidula unifasciata</name>
    <dbReference type="NCBI Taxonomy" id="100452"/>
    <lineage>
        <taxon>Eukaryota</taxon>
        <taxon>Metazoa</taxon>
        <taxon>Spiralia</taxon>
        <taxon>Lophotrochozoa</taxon>
        <taxon>Mollusca</taxon>
        <taxon>Gastropoda</taxon>
        <taxon>Heterobranchia</taxon>
        <taxon>Euthyneura</taxon>
        <taxon>Panpulmonata</taxon>
        <taxon>Eupulmonata</taxon>
        <taxon>Stylommatophora</taxon>
        <taxon>Helicina</taxon>
        <taxon>Helicoidea</taxon>
        <taxon>Geomitridae</taxon>
        <taxon>Candidula</taxon>
    </lineage>
</organism>
<dbReference type="CDD" id="cd05791">
    <property type="entry name" value="S1_CSL4"/>
    <property type="match status" value="1"/>
</dbReference>
<dbReference type="AlphaFoldDB" id="A0A8S3YWE3"/>
<dbReference type="OrthoDB" id="440760at2759"/>
<dbReference type="GO" id="GO:0005730">
    <property type="term" value="C:nucleolus"/>
    <property type="evidence" value="ECO:0007669"/>
    <property type="project" value="UniProtKB-SubCell"/>
</dbReference>
<name>A0A8S3YWE3_9EUPU</name>
<dbReference type="Proteomes" id="UP000678393">
    <property type="component" value="Unassembled WGS sequence"/>
</dbReference>
<reference evidence="5" key="1">
    <citation type="submission" date="2021-04" db="EMBL/GenBank/DDBJ databases">
        <authorList>
            <consortium name="Molecular Ecology Group"/>
        </authorList>
    </citation>
    <scope>NUCLEOTIDE SEQUENCE</scope>
</reference>
<feature type="domain" description="Exosome complex component CSL4 C-terminal" evidence="4">
    <location>
        <begin position="84"/>
        <end position="123"/>
    </location>
</feature>
<dbReference type="InterPro" id="IPR019495">
    <property type="entry name" value="EXOSC1_C"/>
</dbReference>
<proteinExistence type="predicted"/>
<keyword evidence="3" id="KW-0271">Exosome</keyword>